<evidence type="ECO:0000313" key="2">
    <source>
        <dbReference type="EMBL" id="MBW0468424.1"/>
    </source>
</evidence>
<proteinExistence type="predicted"/>
<evidence type="ECO:0000256" key="1">
    <source>
        <dbReference type="SAM" id="MobiDB-lite"/>
    </source>
</evidence>
<feature type="compositionally biased region" description="Low complexity" evidence="1">
    <location>
        <begin position="36"/>
        <end position="51"/>
    </location>
</feature>
<feature type="compositionally biased region" description="Polar residues" evidence="1">
    <location>
        <begin position="10"/>
        <end position="35"/>
    </location>
</feature>
<reference evidence="2" key="1">
    <citation type="submission" date="2021-03" db="EMBL/GenBank/DDBJ databases">
        <title>Draft genome sequence of rust myrtle Austropuccinia psidii MF-1, a brazilian biotype.</title>
        <authorList>
            <person name="Quecine M.C."/>
            <person name="Pachon D.M.R."/>
            <person name="Bonatelli M.L."/>
            <person name="Correr F.H."/>
            <person name="Franceschini L.M."/>
            <person name="Leite T.F."/>
            <person name="Margarido G.R.A."/>
            <person name="Almeida C.A."/>
            <person name="Ferrarezi J.A."/>
            <person name="Labate C.A."/>
        </authorList>
    </citation>
    <scope>NUCLEOTIDE SEQUENCE</scope>
    <source>
        <strain evidence="2">MF-1</strain>
    </source>
</reference>
<name>A0A9Q3BNB2_9BASI</name>
<evidence type="ECO:0000313" key="3">
    <source>
        <dbReference type="Proteomes" id="UP000765509"/>
    </source>
</evidence>
<accession>A0A9Q3BNB2</accession>
<sequence>MSPTYRPAHTQATSQAPAHAHTTLQAPANVHNTSKAPAHAHTTSHAPAASSSTYVTRKWLIPLDIRPSHALPLCACVTPMHLLHCGVGSNHFTHSC</sequence>
<gene>
    <name evidence="2" type="ORF">O181_008139</name>
</gene>
<feature type="region of interest" description="Disordered" evidence="1">
    <location>
        <begin position="1"/>
        <end position="51"/>
    </location>
</feature>
<protein>
    <submittedName>
        <fullName evidence="2">Uncharacterized protein</fullName>
    </submittedName>
</protein>
<organism evidence="2 3">
    <name type="scientific">Austropuccinia psidii MF-1</name>
    <dbReference type="NCBI Taxonomy" id="1389203"/>
    <lineage>
        <taxon>Eukaryota</taxon>
        <taxon>Fungi</taxon>
        <taxon>Dikarya</taxon>
        <taxon>Basidiomycota</taxon>
        <taxon>Pucciniomycotina</taxon>
        <taxon>Pucciniomycetes</taxon>
        <taxon>Pucciniales</taxon>
        <taxon>Sphaerophragmiaceae</taxon>
        <taxon>Austropuccinia</taxon>
    </lineage>
</organism>
<dbReference type="EMBL" id="AVOT02001858">
    <property type="protein sequence ID" value="MBW0468424.1"/>
    <property type="molecule type" value="Genomic_DNA"/>
</dbReference>
<keyword evidence="3" id="KW-1185">Reference proteome</keyword>
<comment type="caution">
    <text evidence="2">The sequence shown here is derived from an EMBL/GenBank/DDBJ whole genome shotgun (WGS) entry which is preliminary data.</text>
</comment>
<dbReference type="AlphaFoldDB" id="A0A9Q3BNB2"/>
<dbReference type="Proteomes" id="UP000765509">
    <property type="component" value="Unassembled WGS sequence"/>
</dbReference>